<feature type="domain" description="FAD-binding" evidence="4">
    <location>
        <begin position="4"/>
        <end position="346"/>
    </location>
</feature>
<dbReference type="GO" id="GO:0004497">
    <property type="term" value="F:monooxygenase activity"/>
    <property type="evidence" value="ECO:0007669"/>
    <property type="project" value="UniProtKB-KW"/>
</dbReference>
<protein>
    <submittedName>
        <fullName evidence="5">FAD-dependent monooxygenase</fullName>
    </submittedName>
</protein>
<keyword evidence="5" id="KW-0560">Oxidoreductase</keyword>
<dbReference type="Pfam" id="PF01494">
    <property type="entry name" value="FAD_binding_3"/>
    <property type="match status" value="1"/>
</dbReference>
<comment type="caution">
    <text evidence="5">The sequence shown here is derived from an EMBL/GenBank/DDBJ whole genome shotgun (WGS) entry which is preliminary data.</text>
</comment>
<dbReference type="SUPFAM" id="SSF51905">
    <property type="entry name" value="FAD/NAD(P)-binding domain"/>
    <property type="match status" value="1"/>
</dbReference>
<dbReference type="Gene3D" id="3.50.50.60">
    <property type="entry name" value="FAD/NAD(P)-binding domain"/>
    <property type="match status" value="1"/>
</dbReference>
<evidence type="ECO:0000256" key="3">
    <source>
        <dbReference type="ARBA" id="ARBA00022827"/>
    </source>
</evidence>
<accession>A0ABW2P528</accession>
<keyword evidence="2" id="KW-0285">Flavoprotein</keyword>
<comment type="cofactor">
    <cofactor evidence="1">
        <name>FAD</name>
        <dbReference type="ChEBI" id="CHEBI:57692"/>
    </cofactor>
</comment>
<name>A0ABW2P528_9ACTN</name>
<dbReference type="InterPro" id="IPR050641">
    <property type="entry name" value="RIFMO-like"/>
</dbReference>
<evidence type="ECO:0000259" key="4">
    <source>
        <dbReference type="Pfam" id="PF01494"/>
    </source>
</evidence>
<dbReference type="PANTHER" id="PTHR43004:SF19">
    <property type="entry name" value="BINDING MONOOXYGENASE, PUTATIVE (JCVI)-RELATED"/>
    <property type="match status" value="1"/>
</dbReference>
<dbReference type="EMBL" id="JBHTCG010000012">
    <property type="protein sequence ID" value="MFC7384474.1"/>
    <property type="molecule type" value="Genomic_DNA"/>
</dbReference>
<dbReference type="RefSeq" id="WP_380828244.1">
    <property type="nucleotide sequence ID" value="NZ_JBHTCG010000012.1"/>
</dbReference>
<keyword evidence="6" id="KW-1185">Reference proteome</keyword>
<proteinExistence type="predicted"/>
<reference evidence="6" key="1">
    <citation type="journal article" date="2019" name="Int. J. Syst. Evol. Microbiol.">
        <title>The Global Catalogue of Microorganisms (GCM) 10K type strain sequencing project: providing services to taxonomists for standard genome sequencing and annotation.</title>
        <authorList>
            <consortium name="The Broad Institute Genomics Platform"/>
            <consortium name="The Broad Institute Genome Sequencing Center for Infectious Disease"/>
            <person name="Wu L."/>
            <person name="Ma J."/>
        </authorList>
    </citation>
    <scope>NUCLEOTIDE SEQUENCE [LARGE SCALE GENOMIC DNA]</scope>
    <source>
        <strain evidence="6">CECT 7649</strain>
    </source>
</reference>
<keyword evidence="5" id="KW-0503">Monooxygenase</keyword>
<dbReference type="Proteomes" id="UP001596496">
    <property type="component" value="Unassembled WGS sequence"/>
</dbReference>
<evidence type="ECO:0000313" key="5">
    <source>
        <dbReference type="EMBL" id="MFC7384474.1"/>
    </source>
</evidence>
<dbReference type="PANTHER" id="PTHR43004">
    <property type="entry name" value="TRK SYSTEM POTASSIUM UPTAKE PROTEIN"/>
    <property type="match status" value="1"/>
</dbReference>
<dbReference type="Gene3D" id="3.40.30.120">
    <property type="match status" value="1"/>
</dbReference>
<dbReference type="Gene3D" id="3.30.70.2450">
    <property type="match status" value="1"/>
</dbReference>
<dbReference type="PRINTS" id="PR00420">
    <property type="entry name" value="RNGMNOXGNASE"/>
</dbReference>
<dbReference type="InterPro" id="IPR002938">
    <property type="entry name" value="FAD-bd"/>
</dbReference>
<sequence>MNHTPVLIAGAGPTGLTLAVDLARRGVAFRLVDASPEARPNGSRGKGLQPRTLEVFDDLGVIEPTLTTAAPYPPMQAYAGDTVVWQGRLHEPAEPTPAVPYPVVLMQPQWRTEAILRERLAGLGGRVEQGVALAGLEQDAGGVTVTLEGPAGARERLTADYVVGADGGGSTVRKLLGVGFAGTTHESERMLIGDVTTADLDRDHWHVWGDLAAQKLAVGLCPLPGTDVFQFTAALGQDETPDRTLAGYQERLDAARGDARVRLTDLSWTSVYRVNIRMADRFRVGRVFLAGDAAHVHSPAGGQGLNTGVQDAYNLGWKLARVIDGAPAALLDTYEEERLPVAADVLGLSTALHEKARRGDADAAHRGEDTQQLLLSYHGGSLAAVGARAGDRAPDAPCHTAAGKATRMFDVLRGPQTTLLLLGSAAGAAPTGEDVARYGGGAGSAGLGSRGLGFGGLGFGGLGFGGLGFGSDAGVRVCRVGTDLSDSGGHIRAAYGDRGYVVIRPDGYIGAVTEDPAQVEGYLALLGHRPAAPAATG</sequence>
<keyword evidence="3" id="KW-0274">FAD</keyword>
<dbReference type="InterPro" id="IPR036188">
    <property type="entry name" value="FAD/NAD-bd_sf"/>
</dbReference>
<evidence type="ECO:0000256" key="2">
    <source>
        <dbReference type="ARBA" id="ARBA00022630"/>
    </source>
</evidence>
<evidence type="ECO:0000313" key="6">
    <source>
        <dbReference type="Proteomes" id="UP001596496"/>
    </source>
</evidence>
<evidence type="ECO:0000256" key="1">
    <source>
        <dbReference type="ARBA" id="ARBA00001974"/>
    </source>
</evidence>
<organism evidence="5 6">
    <name type="scientific">Sphaerisporangium rhizosphaerae</name>
    <dbReference type="NCBI Taxonomy" id="2269375"/>
    <lineage>
        <taxon>Bacteria</taxon>
        <taxon>Bacillati</taxon>
        <taxon>Actinomycetota</taxon>
        <taxon>Actinomycetes</taxon>
        <taxon>Streptosporangiales</taxon>
        <taxon>Streptosporangiaceae</taxon>
        <taxon>Sphaerisporangium</taxon>
    </lineage>
</organism>
<gene>
    <name evidence="5" type="ORF">ACFQSB_19845</name>
</gene>
<dbReference type="NCBIfam" id="NF004832">
    <property type="entry name" value="PRK06184.1"/>
    <property type="match status" value="1"/>
</dbReference>